<evidence type="ECO:0000313" key="7">
    <source>
        <dbReference type="Proteomes" id="UP001612915"/>
    </source>
</evidence>
<organism evidence="6 7">
    <name type="scientific">Spongisporangium articulatum</name>
    <dbReference type="NCBI Taxonomy" id="3362603"/>
    <lineage>
        <taxon>Bacteria</taxon>
        <taxon>Bacillati</taxon>
        <taxon>Actinomycetota</taxon>
        <taxon>Actinomycetes</taxon>
        <taxon>Kineosporiales</taxon>
        <taxon>Kineosporiaceae</taxon>
        <taxon>Spongisporangium</taxon>
    </lineage>
</organism>
<dbReference type="EMBL" id="JBITLV010000009">
    <property type="protein sequence ID" value="MFI7589732.1"/>
    <property type="molecule type" value="Genomic_DNA"/>
</dbReference>
<evidence type="ECO:0000256" key="1">
    <source>
        <dbReference type="ARBA" id="ARBA00023015"/>
    </source>
</evidence>
<keyword evidence="2 4" id="KW-0238">DNA-binding</keyword>
<dbReference type="SUPFAM" id="SSF46689">
    <property type="entry name" value="Homeodomain-like"/>
    <property type="match status" value="1"/>
</dbReference>
<keyword evidence="7" id="KW-1185">Reference proteome</keyword>
<sequence>MSSHVSELTRRRAGDRPERVERFCRAAVEELERVGHDRLTIRAVAARAGVSPASAYTWFASKDHLFAHLFHKLLAEAPTILLTGTTARTRLSETIHQLSGLIAGAPAVSAAATQSLLGADPEVARLRPQIGAVFLGRFAAALGEGGDPRVLDAVAFAFFGALLQAGMGELEYAGIGPRLDGVLAVLLDGDA</sequence>
<dbReference type="InterPro" id="IPR009057">
    <property type="entry name" value="Homeodomain-like_sf"/>
</dbReference>
<dbReference type="InterPro" id="IPR001647">
    <property type="entry name" value="HTH_TetR"/>
</dbReference>
<evidence type="ECO:0000256" key="4">
    <source>
        <dbReference type="PROSITE-ProRule" id="PRU00335"/>
    </source>
</evidence>
<evidence type="ECO:0000313" key="6">
    <source>
        <dbReference type="EMBL" id="MFI7589732.1"/>
    </source>
</evidence>
<dbReference type="Pfam" id="PF00440">
    <property type="entry name" value="TetR_N"/>
    <property type="match status" value="1"/>
</dbReference>
<reference evidence="6 7" key="1">
    <citation type="submission" date="2024-10" db="EMBL/GenBank/DDBJ databases">
        <title>The Natural Products Discovery Center: Release of the First 8490 Sequenced Strains for Exploring Actinobacteria Biosynthetic Diversity.</title>
        <authorList>
            <person name="Kalkreuter E."/>
            <person name="Kautsar S.A."/>
            <person name="Yang D."/>
            <person name="Bader C.D."/>
            <person name="Teijaro C.N."/>
            <person name="Fluegel L."/>
            <person name="Davis C.M."/>
            <person name="Simpson J.R."/>
            <person name="Lauterbach L."/>
            <person name="Steele A.D."/>
            <person name="Gui C."/>
            <person name="Meng S."/>
            <person name="Li G."/>
            <person name="Viehrig K."/>
            <person name="Ye F."/>
            <person name="Su P."/>
            <person name="Kiefer A.F."/>
            <person name="Nichols A."/>
            <person name="Cepeda A.J."/>
            <person name="Yan W."/>
            <person name="Fan B."/>
            <person name="Jiang Y."/>
            <person name="Adhikari A."/>
            <person name="Zheng C.-J."/>
            <person name="Schuster L."/>
            <person name="Cowan T.M."/>
            <person name="Smanski M.J."/>
            <person name="Chevrette M.G."/>
            <person name="De Carvalho L.P.S."/>
            <person name="Shen B."/>
        </authorList>
    </citation>
    <scope>NUCLEOTIDE SEQUENCE [LARGE SCALE GENOMIC DNA]</scope>
    <source>
        <strain evidence="6 7">NPDC049639</strain>
    </source>
</reference>
<feature type="DNA-binding region" description="H-T-H motif" evidence="4">
    <location>
        <begin position="40"/>
        <end position="59"/>
    </location>
</feature>
<keyword evidence="1" id="KW-0805">Transcription regulation</keyword>
<dbReference type="PROSITE" id="PS50977">
    <property type="entry name" value="HTH_TETR_2"/>
    <property type="match status" value="1"/>
</dbReference>
<evidence type="ECO:0000259" key="5">
    <source>
        <dbReference type="PROSITE" id="PS50977"/>
    </source>
</evidence>
<name>A0ABW8AV35_9ACTN</name>
<proteinExistence type="predicted"/>
<dbReference type="Gene3D" id="1.10.357.10">
    <property type="entry name" value="Tetracycline Repressor, domain 2"/>
    <property type="match status" value="1"/>
</dbReference>
<dbReference type="Proteomes" id="UP001612915">
    <property type="component" value="Unassembled WGS sequence"/>
</dbReference>
<dbReference type="InterPro" id="IPR050109">
    <property type="entry name" value="HTH-type_TetR-like_transc_reg"/>
</dbReference>
<evidence type="ECO:0000256" key="2">
    <source>
        <dbReference type="ARBA" id="ARBA00023125"/>
    </source>
</evidence>
<keyword evidence="3" id="KW-0804">Transcription</keyword>
<accession>A0ABW8AV35</accession>
<dbReference type="RefSeq" id="WP_398284336.1">
    <property type="nucleotide sequence ID" value="NZ_JBITLV010000009.1"/>
</dbReference>
<protein>
    <submittedName>
        <fullName evidence="6">TetR/AcrR family transcriptional regulator</fullName>
    </submittedName>
</protein>
<feature type="domain" description="HTH tetR-type" evidence="5">
    <location>
        <begin position="17"/>
        <end position="77"/>
    </location>
</feature>
<dbReference type="PANTHER" id="PTHR30055:SF234">
    <property type="entry name" value="HTH-TYPE TRANSCRIPTIONAL REGULATOR BETI"/>
    <property type="match status" value="1"/>
</dbReference>
<comment type="caution">
    <text evidence="6">The sequence shown here is derived from an EMBL/GenBank/DDBJ whole genome shotgun (WGS) entry which is preliminary data.</text>
</comment>
<gene>
    <name evidence="6" type="ORF">ACIB24_21905</name>
</gene>
<dbReference type="PANTHER" id="PTHR30055">
    <property type="entry name" value="HTH-TYPE TRANSCRIPTIONAL REGULATOR RUTR"/>
    <property type="match status" value="1"/>
</dbReference>
<evidence type="ECO:0000256" key="3">
    <source>
        <dbReference type="ARBA" id="ARBA00023163"/>
    </source>
</evidence>